<protein>
    <submittedName>
        <fullName evidence="2">FhuF-like iron-sulfur protein</fullName>
    </submittedName>
</protein>
<feature type="domain" description="Ferric siderophore reductase C-terminal" evidence="1">
    <location>
        <begin position="251"/>
        <end position="272"/>
    </location>
</feature>
<organism evidence="2 3">
    <name type="scientific">Actinophytocola oryzae</name>
    <dbReference type="NCBI Taxonomy" id="502181"/>
    <lineage>
        <taxon>Bacteria</taxon>
        <taxon>Bacillati</taxon>
        <taxon>Actinomycetota</taxon>
        <taxon>Actinomycetes</taxon>
        <taxon>Pseudonocardiales</taxon>
        <taxon>Pseudonocardiaceae</taxon>
    </lineage>
</organism>
<gene>
    <name evidence="2" type="ORF">CLV71_122113</name>
</gene>
<proteinExistence type="predicted"/>
<dbReference type="GO" id="GO:0051537">
    <property type="term" value="F:2 iron, 2 sulfur cluster binding"/>
    <property type="evidence" value="ECO:0007669"/>
    <property type="project" value="InterPro"/>
</dbReference>
<dbReference type="AlphaFoldDB" id="A0A4R7UVF1"/>
<dbReference type="InterPro" id="IPR024726">
    <property type="entry name" value="FhuF_C"/>
</dbReference>
<sequence>MRTSPSLRLVTAAYVADLSDSVARAGSCQAKTQIRVGLPDDSTAWVNCAELLSAPETFTLWRQELAGWLHDRYGEAPERTTAGYVMSWYLSVPAYLAALLFHHERRVPSLRPEHLAFRKSRPRPHPDSIAVLDEGFVCLPDDPAAGTPNATVVTDERALAAVLRGRFTAHAAQFVSAFGKTVRFGRRTLWGAATDALDNWMWLAGRYGGDEVAGVLDAALLLDDRFEPLTSASTLRPVTDAAGHTRWTRRRESCCFHYLMKAGQGVCETCPRVCPKY</sequence>
<comment type="caution">
    <text evidence="2">The sequence shown here is derived from an EMBL/GenBank/DDBJ whole genome shotgun (WGS) entry which is preliminary data.</text>
</comment>
<dbReference type="Proteomes" id="UP000294927">
    <property type="component" value="Unassembled WGS sequence"/>
</dbReference>
<dbReference type="Pfam" id="PF11575">
    <property type="entry name" value="FhuF_C"/>
    <property type="match status" value="1"/>
</dbReference>
<dbReference type="OrthoDB" id="4856898at2"/>
<name>A0A4R7UVF1_9PSEU</name>
<accession>A0A4R7UVF1</accession>
<dbReference type="EMBL" id="SOCP01000022">
    <property type="protein sequence ID" value="TDV40723.1"/>
    <property type="molecule type" value="Genomic_DNA"/>
</dbReference>
<evidence type="ECO:0000313" key="2">
    <source>
        <dbReference type="EMBL" id="TDV40723.1"/>
    </source>
</evidence>
<keyword evidence="3" id="KW-1185">Reference proteome</keyword>
<reference evidence="2 3" key="1">
    <citation type="submission" date="2019-03" db="EMBL/GenBank/DDBJ databases">
        <title>Genomic Encyclopedia of Archaeal and Bacterial Type Strains, Phase II (KMG-II): from individual species to whole genera.</title>
        <authorList>
            <person name="Goeker M."/>
        </authorList>
    </citation>
    <scope>NUCLEOTIDE SEQUENCE [LARGE SCALE GENOMIC DNA]</scope>
    <source>
        <strain evidence="2 3">DSM 45499</strain>
    </source>
</reference>
<evidence type="ECO:0000259" key="1">
    <source>
        <dbReference type="Pfam" id="PF11575"/>
    </source>
</evidence>
<evidence type="ECO:0000313" key="3">
    <source>
        <dbReference type="Proteomes" id="UP000294927"/>
    </source>
</evidence>